<feature type="compositionally biased region" description="Low complexity" evidence="2">
    <location>
        <begin position="193"/>
        <end position="208"/>
    </location>
</feature>
<name>A0ABZ3D6G6_9PROT</name>
<dbReference type="RefSeq" id="WP_342628626.1">
    <property type="nucleotide sequence ID" value="NZ_CP152276.1"/>
</dbReference>
<dbReference type="EMBL" id="CP152276">
    <property type="protein sequence ID" value="XAE43031.1"/>
    <property type="molecule type" value="Genomic_DNA"/>
</dbReference>
<keyword evidence="1" id="KW-0175">Coiled coil</keyword>
<feature type="compositionally biased region" description="Acidic residues" evidence="2">
    <location>
        <begin position="15"/>
        <end position="27"/>
    </location>
</feature>
<feature type="compositionally biased region" description="Basic and acidic residues" evidence="2">
    <location>
        <begin position="77"/>
        <end position="89"/>
    </location>
</feature>
<evidence type="ECO:0000313" key="3">
    <source>
        <dbReference type="EMBL" id="XAE43031.1"/>
    </source>
</evidence>
<evidence type="ECO:0000256" key="1">
    <source>
        <dbReference type="SAM" id="Coils"/>
    </source>
</evidence>
<feature type="compositionally biased region" description="Low complexity" evidence="2">
    <location>
        <begin position="31"/>
        <end position="44"/>
    </location>
</feature>
<evidence type="ECO:0000256" key="2">
    <source>
        <dbReference type="SAM" id="MobiDB-lite"/>
    </source>
</evidence>
<sequence>MSVYNETHPLSGETEPADVDDRDEVSEEALRLALARLGSKRPATSQPPSPSTHQSAAAQPASRPSRGFEPAQRRRKFVQDGEVRVEHHAIARPSPRALHAPSEENAELERLRHLLRQEQKLREDAERACHDAQAGLRSMETRAGHADIVLAEAQAGIESRNEEILALKASLHAARADIARLEQQLARRPQPAPASAKVAPPKVAPGVAHGFAPAAMPAPLPRVGRPRRVVAQVEAPEPEPVKWWIKKK</sequence>
<proteinExistence type="predicted"/>
<accession>A0ABZ3D6G6</accession>
<gene>
    <name evidence="3" type="ORF">AAC691_00630</name>
</gene>
<protein>
    <submittedName>
        <fullName evidence="3">Uncharacterized protein</fullName>
    </submittedName>
</protein>
<reference evidence="3 4" key="1">
    <citation type="submission" date="2024-04" db="EMBL/GenBank/DDBJ databases">
        <title>Complete genome sequence of Nguyenibacter vanlangesis HBCM-1154, a strain capable of nitrogen fixation, IAA production, and phosphorus solubilization isolated from sugarcane soil.</title>
        <authorList>
            <person name="MY HANH P."/>
        </authorList>
    </citation>
    <scope>NUCLEOTIDE SEQUENCE [LARGE SCALE GENOMIC DNA]</scope>
    <source>
        <strain evidence="3 4">HBCM 1154</strain>
    </source>
</reference>
<feature type="region of interest" description="Disordered" evidence="2">
    <location>
        <begin position="184"/>
        <end position="222"/>
    </location>
</feature>
<feature type="coiled-coil region" evidence="1">
    <location>
        <begin position="108"/>
        <end position="184"/>
    </location>
</feature>
<keyword evidence="4" id="KW-1185">Reference proteome</keyword>
<dbReference type="Proteomes" id="UP001449795">
    <property type="component" value="Chromosome"/>
</dbReference>
<organism evidence="3 4">
    <name type="scientific">Nguyenibacter vanlangensis</name>
    <dbReference type="NCBI Taxonomy" id="1216886"/>
    <lineage>
        <taxon>Bacteria</taxon>
        <taxon>Pseudomonadati</taxon>
        <taxon>Pseudomonadota</taxon>
        <taxon>Alphaproteobacteria</taxon>
        <taxon>Acetobacterales</taxon>
        <taxon>Acetobacteraceae</taxon>
        <taxon>Nguyenibacter</taxon>
    </lineage>
</organism>
<feature type="compositionally biased region" description="Low complexity" evidence="2">
    <location>
        <begin position="51"/>
        <end position="65"/>
    </location>
</feature>
<evidence type="ECO:0000313" key="4">
    <source>
        <dbReference type="Proteomes" id="UP001449795"/>
    </source>
</evidence>
<feature type="region of interest" description="Disordered" evidence="2">
    <location>
        <begin position="1"/>
        <end position="104"/>
    </location>
</feature>